<proteinExistence type="predicted"/>
<gene>
    <name evidence="1" type="ORF">CBG26337</name>
    <name evidence="1" type="ORF">CBG_26337</name>
</gene>
<dbReference type="CTD" id="68917817"/>
<sequence>MCVRFSLSFHSKTRKGDEMCLRGAISH</sequence>
<dbReference type="Proteomes" id="UP000008549">
    <property type="component" value="Unassembled WGS sequence"/>
</dbReference>
<evidence type="ECO:0000313" key="2">
    <source>
        <dbReference type="Proteomes" id="UP000008549"/>
    </source>
</evidence>
<dbReference type="InParanoid" id="B6IGA9"/>
<dbReference type="KEGG" id="cbr:CBG_26337"/>
<evidence type="ECO:0000313" key="1">
    <source>
        <dbReference type="EMBL" id="CAR98939.1"/>
    </source>
</evidence>
<keyword evidence="2" id="KW-1185">Reference proteome</keyword>
<name>B6IGA9_CAEBR</name>
<dbReference type="RefSeq" id="XP_045098506.1">
    <property type="nucleotide sequence ID" value="XM_045235509.1"/>
</dbReference>
<reference evidence="1 2" key="1">
    <citation type="journal article" date="2003" name="PLoS Biol.">
        <title>The genome sequence of Caenorhabditis briggsae: a platform for comparative genomics.</title>
        <authorList>
            <person name="Stein L.D."/>
            <person name="Bao Z."/>
            <person name="Blasiar D."/>
            <person name="Blumenthal T."/>
            <person name="Brent M.R."/>
            <person name="Chen N."/>
            <person name="Chinwalla A."/>
            <person name="Clarke L."/>
            <person name="Clee C."/>
            <person name="Coghlan A."/>
            <person name="Coulson A."/>
            <person name="D'Eustachio P."/>
            <person name="Fitch D.H."/>
            <person name="Fulton L.A."/>
            <person name="Fulton R.E."/>
            <person name="Griffiths-Jones S."/>
            <person name="Harris T.W."/>
            <person name="Hillier L.W."/>
            <person name="Kamath R."/>
            <person name="Kuwabara P.E."/>
            <person name="Mardis E.R."/>
            <person name="Marra M.A."/>
            <person name="Miner T.L."/>
            <person name="Minx P."/>
            <person name="Mullikin J.C."/>
            <person name="Plumb R.W."/>
            <person name="Rogers J."/>
            <person name="Schein J.E."/>
            <person name="Sohrmann M."/>
            <person name="Spieth J."/>
            <person name="Stajich J.E."/>
            <person name="Wei C."/>
            <person name="Willey D."/>
            <person name="Wilson R.K."/>
            <person name="Durbin R."/>
            <person name="Waterston R.H."/>
        </authorList>
    </citation>
    <scope>NUCLEOTIDE SEQUENCE [LARGE SCALE GENOMIC DNA]</scope>
    <source>
        <strain evidence="1 2">AF16</strain>
    </source>
</reference>
<dbReference type="AlphaFoldDB" id="B6IGA9"/>
<dbReference type="GeneID" id="68917817"/>
<protein>
    <submittedName>
        <fullName evidence="1">Protein CBG26337</fullName>
    </submittedName>
</protein>
<accession>B6IGA9</accession>
<reference evidence="1 2" key="2">
    <citation type="journal article" date="2011" name="PLoS Genet.">
        <title>Caenorhabditis briggsae recombinant inbred line genotypes reveal inter-strain incompatibility and the evolution of recombination.</title>
        <authorList>
            <person name="Ross J.A."/>
            <person name="Koboldt D.C."/>
            <person name="Staisch J.E."/>
            <person name="Chamberlin H.M."/>
            <person name="Gupta B.P."/>
            <person name="Miller R.D."/>
            <person name="Baird S.E."/>
            <person name="Haag E.S."/>
        </authorList>
    </citation>
    <scope>NUCLEOTIDE SEQUENCE [LARGE SCALE GENOMIC DNA]</scope>
    <source>
        <strain evidence="1 2">AF16</strain>
    </source>
</reference>
<dbReference type="HOGENOM" id="CLU_3415351_0_0_1"/>
<dbReference type="EMBL" id="HE600909">
    <property type="protein sequence ID" value="CAR98939.1"/>
    <property type="molecule type" value="Genomic_DNA"/>
</dbReference>
<organism evidence="1 2">
    <name type="scientific">Caenorhabditis briggsae</name>
    <dbReference type="NCBI Taxonomy" id="6238"/>
    <lineage>
        <taxon>Eukaryota</taxon>
        <taxon>Metazoa</taxon>
        <taxon>Ecdysozoa</taxon>
        <taxon>Nematoda</taxon>
        <taxon>Chromadorea</taxon>
        <taxon>Rhabditida</taxon>
        <taxon>Rhabditina</taxon>
        <taxon>Rhabditomorpha</taxon>
        <taxon>Rhabditoidea</taxon>
        <taxon>Rhabditidae</taxon>
        <taxon>Peloderinae</taxon>
        <taxon>Caenorhabditis</taxon>
    </lineage>
</organism>